<evidence type="ECO:0000256" key="1">
    <source>
        <dbReference type="SAM" id="MobiDB-lite"/>
    </source>
</evidence>
<comment type="caution">
    <text evidence="2">The sequence shown here is derived from an EMBL/GenBank/DDBJ whole genome shotgun (WGS) entry which is preliminary data.</text>
</comment>
<gene>
    <name evidence="2" type="ORF">PUN28_007390</name>
</gene>
<reference evidence="2 3" key="1">
    <citation type="submission" date="2023-03" db="EMBL/GenBank/DDBJ databases">
        <title>High recombination rates correlate with genetic variation in Cardiocondyla obscurior ants.</title>
        <authorList>
            <person name="Errbii M."/>
        </authorList>
    </citation>
    <scope>NUCLEOTIDE SEQUENCE [LARGE SCALE GENOMIC DNA]</scope>
    <source>
        <strain evidence="2">Alpha-2009</strain>
        <tissue evidence="2">Whole body</tissue>
    </source>
</reference>
<feature type="region of interest" description="Disordered" evidence="1">
    <location>
        <begin position="39"/>
        <end position="67"/>
    </location>
</feature>
<keyword evidence="3" id="KW-1185">Reference proteome</keyword>
<evidence type="ECO:0000313" key="2">
    <source>
        <dbReference type="EMBL" id="KAL0122637.1"/>
    </source>
</evidence>
<feature type="compositionally biased region" description="Basic and acidic residues" evidence="1">
    <location>
        <begin position="47"/>
        <end position="67"/>
    </location>
</feature>
<evidence type="ECO:0000313" key="3">
    <source>
        <dbReference type="Proteomes" id="UP001430953"/>
    </source>
</evidence>
<protein>
    <submittedName>
        <fullName evidence="2">Uncharacterized protein</fullName>
    </submittedName>
</protein>
<name>A0AAW2G8U7_9HYME</name>
<sequence length="121" mass="14352">MTAMFTVTPRVEISAGYSGRRRNLEIINSSGIYEKRLKPAHIVTDNSDDRGENRRGEKREEKRPREREKLLSRLSRRYATFMVDISSRHFHGQLFEIDFYVIKQIQFCIVPSYISYLHLLD</sequence>
<dbReference type="AlphaFoldDB" id="A0AAW2G8U7"/>
<organism evidence="2 3">
    <name type="scientific">Cardiocondyla obscurior</name>
    <dbReference type="NCBI Taxonomy" id="286306"/>
    <lineage>
        <taxon>Eukaryota</taxon>
        <taxon>Metazoa</taxon>
        <taxon>Ecdysozoa</taxon>
        <taxon>Arthropoda</taxon>
        <taxon>Hexapoda</taxon>
        <taxon>Insecta</taxon>
        <taxon>Pterygota</taxon>
        <taxon>Neoptera</taxon>
        <taxon>Endopterygota</taxon>
        <taxon>Hymenoptera</taxon>
        <taxon>Apocrita</taxon>
        <taxon>Aculeata</taxon>
        <taxon>Formicoidea</taxon>
        <taxon>Formicidae</taxon>
        <taxon>Myrmicinae</taxon>
        <taxon>Cardiocondyla</taxon>
    </lineage>
</organism>
<dbReference type="Proteomes" id="UP001430953">
    <property type="component" value="Unassembled WGS sequence"/>
</dbReference>
<dbReference type="EMBL" id="JADYXP020000006">
    <property type="protein sequence ID" value="KAL0122637.1"/>
    <property type="molecule type" value="Genomic_DNA"/>
</dbReference>
<proteinExistence type="predicted"/>
<accession>A0AAW2G8U7</accession>